<keyword evidence="6" id="KW-0460">Magnesium</keyword>
<evidence type="ECO:0000256" key="5">
    <source>
        <dbReference type="ARBA" id="ARBA00047317"/>
    </source>
</evidence>
<dbReference type="InterPro" id="IPR036135">
    <property type="entry name" value="MoeA_linker/N_sf"/>
</dbReference>
<comment type="pathway">
    <text evidence="2 6">Cofactor biosynthesis; molybdopterin biosynthesis.</text>
</comment>
<dbReference type="Gene3D" id="3.90.105.10">
    <property type="entry name" value="Molybdopterin biosynthesis moea protein, domain 2"/>
    <property type="match status" value="1"/>
</dbReference>
<keyword evidence="6 8" id="KW-0808">Transferase</keyword>
<dbReference type="SUPFAM" id="SSF63882">
    <property type="entry name" value="MoeA N-terminal region -like"/>
    <property type="match status" value="1"/>
</dbReference>
<dbReference type="RefSeq" id="WP_155313643.1">
    <property type="nucleotide sequence ID" value="NZ_AP021876.1"/>
</dbReference>
<evidence type="ECO:0000259" key="7">
    <source>
        <dbReference type="SMART" id="SM00852"/>
    </source>
</evidence>
<comment type="similarity">
    <text evidence="3 6">Belongs to the MoeA family.</text>
</comment>
<evidence type="ECO:0000256" key="3">
    <source>
        <dbReference type="ARBA" id="ARBA00010763"/>
    </source>
</evidence>
<comment type="function">
    <text evidence="1 6">Catalyzes the insertion of molybdate into adenylated molybdopterin with the concomitant release of AMP.</text>
</comment>
<name>A0A5K8A0U7_9BACT</name>
<reference evidence="8 9" key="1">
    <citation type="submission" date="2019-11" db="EMBL/GenBank/DDBJ databases">
        <title>Comparative genomics of hydrocarbon-degrading Desulfosarcina strains.</title>
        <authorList>
            <person name="Watanabe M."/>
            <person name="Kojima H."/>
            <person name="Fukui M."/>
        </authorList>
    </citation>
    <scope>NUCLEOTIDE SEQUENCE [LARGE SCALE GENOMIC DNA]</scope>
    <source>
        <strain evidence="8 9">28bB2T</strain>
    </source>
</reference>
<evidence type="ECO:0000256" key="4">
    <source>
        <dbReference type="ARBA" id="ARBA00023150"/>
    </source>
</evidence>
<protein>
    <recommendedName>
        <fullName evidence="6">Molybdopterin molybdenumtransferase</fullName>
        <ecNumber evidence="6">2.10.1.1</ecNumber>
    </recommendedName>
</protein>
<dbReference type="InterPro" id="IPR001453">
    <property type="entry name" value="MoaB/Mog_dom"/>
</dbReference>
<evidence type="ECO:0000313" key="8">
    <source>
        <dbReference type="EMBL" id="BBO86031.1"/>
    </source>
</evidence>
<dbReference type="Gene3D" id="3.40.980.10">
    <property type="entry name" value="MoaB/Mog-like domain"/>
    <property type="match status" value="1"/>
</dbReference>
<dbReference type="Pfam" id="PF03454">
    <property type="entry name" value="MoeA_C"/>
    <property type="match status" value="1"/>
</dbReference>
<sequence>MNKVQMGYDEALKVTLETIAPLGIERIALSACTDRIVAEDLRSTVNSPSIHASMKDGYAVRSDEIEHASPKNQVRLRLIGVAAAGGRSDQPVTGGTAIRILTGAKIPEGADAVLAEEFTSREGDMLTVFNNAHPGRNILPKGADVAENELVASRGSRLSPGMLGILAAAGYSTLPVYRQPRLAILATGDELVVPGHPLPDGKLYASNLEMLNGWCQRYGMRTTFAILSDRPDTITAELAERVKSHDALITSGGAWTGDRDYVAEALGTLGWEKYFHWIRMGPGKPVGFGLLEQKPIFLLPGGPPSNLTAFLQIALPGLLALGGNKTPSLPRIMVKLADTLTSRQTDWTEFVYGVFRSVDGHALFDPLRGISRLKALARAEGVVAIPEGVKSLPAGTVVSVQLLV</sequence>
<evidence type="ECO:0000313" key="9">
    <source>
        <dbReference type="Proteomes" id="UP000425960"/>
    </source>
</evidence>
<dbReference type="Gene3D" id="2.40.340.10">
    <property type="entry name" value="MoeA, C-terminal, domain IV"/>
    <property type="match status" value="1"/>
</dbReference>
<dbReference type="InterPro" id="IPR038987">
    <property type="entry name" value="MoeA-like"/>
</dbReference>
<dbReference type="Proteomes" id="UP000425960">
    <property type="component" value="Chromosome"/>
</dbReference>
<dbReference type="Pfam" id="PF03453">
    <property type="entry name" value="MoeA_N"/>
    <property type="match status" value="1"/>
</dbReference>
<dbReference type="AlphaFoldDB" id="A0A5K8A0U7"/>
<dbReference type="KEGG" id="dov:DSCO28_65970"/>
<dbReference type="SUPFAM" id="SSF63867">
    <property type="entry name" value="MoeA C-terminal domain-like"/>
    <property type="match status" value="1"/>
</dbReference>
<dbReference type="PANTHER" id="PTHR10192">
    <property type="entry name" value="MOLYBDOPTERIN BIOSYNTHESIS PROTEIN"/>
    <property type="match status" value="1"/>
</dbReference>
<evidence type="ECO:0000256" key="1">
    <source>
        <dbReference type="ARBA" id="ARBA00002901"/>
    </source>
</evidence>
<dbReference type="Pfam" id="PF00994">
    <property type="entry name" value="MoCF_biosynth"/>
    <property type="match status" value="1"/>
</dbReference>
<dbReference type="CDD" id="cd00887">
    <property type="entry name" value="MoeA"/>
    <property type="match status" value="1"/>
</dbReference>
<dbReference type="InterPro" id="IPR036688">
    <property type="entry name" value="MoeA_C_domain_IV_sf"/>
</dbReference>
<dbReference type="GO" id="GO:0046872">
    <property type="term" value="F:metal ion binding"/>
    <property type="evidence" value="ECO:0007669"/>
    <property type="project" value="UniProtKB-UniRule"/>
</dbReference>
<dbReference type="UniPathway" id="UPA00344"/>
<proteinExistence type="inferred from homology"/>
<keyword evidence="6" id="KW-0479">Metal-binding</keyword>
<dbReference type="GO" id="GO:0005829">
    <property type="term" value="C:cytosol"/>
    <property type="evidence" value="ECO:0007669"/>
    <property type="project" value="TreeGrafter"/>
</dbReference>
<dbReference type="GO" id="GO:0061599">
    <property type="term" value="F:molybdopterin molybdotransferase activity"/>
    <property type="evidence" value="ECO:0007669"/>
    <property type="project" value="UniProtKB-UniRule"/>
</dbReference>
<comment type="cofactor">
    <cofactor evidence="6">
        <name>Mg(2+)</name>
        <dbReference type="ChEBI" id="CHEBI:18420"/>
    </cofactor>
</comment>
<feature type="domain" description="MoaB/Mog" evidence="7">
    <location>
        <begin position="183"/>
        <end position="320"/>
    </location>
</feature>
<dbReference type="InterPro" id="IPR005111">
    <property type="entry name" value="MoeA_C_domain_IV"/>
</dbReference>
<dbReference type="EMBL" id="AP021876">
    <property type="protein sequence ID" value="BBO86031.1"/>
    <property type="molecule type" value="Genomic_DNA"/>
</dbReference>
<keyword evidence="4 6" id="KW-0501">Molybdenum cofactor biosynthesis</keyword>
<evidence type="ECO:0000256" key="6">
    <source>
        <dbReference type="RuleBase" id="RU365090"/>
    </source>
</evidence>
<organism evidence="8 9">
    <name type="scientific">Desulfosarcina ovata subsp. sediminis</name>
    <dbReference type="NCBI Taxonomy" id="885957"/>
    <lineage>
        <taxon>Bacteria</taxon>
        <taxon>Pseudomonadati</taxon>
        <taxon>Thermodesulfobacteriota</taxon>
        <taxon>Desulfobacteria</taxon>
        <taxon>Desulfobacterales</taxon>
        <taxon>Desulfosarcinaceae</taxon>
        <taxon>Desulfosarcina</taxon>
    </lineage>
</organism>
<dbReference type="Gene3D" id="2.170.190.11">
    <property type="entry name" value="Molybdopterin biosynthesis moea protein, domain 3"/>
    <property type="match status" value="1"/>
</dbReference>
<dbReference type="GO" id="GO:0006777">
    <property type="term" value="P:Mo-molybdopterin cofactor biosynthetic process"/>
    <property type="evidence" value="ECO:0007669"/>
    <property type="project" value="UniProtKB-UniRule"/>
</dbReference>
<dbReference type="PANTHER" id="PTHR10192:SF5">
    <property type="entry name" value="GEPHYRIN"/>
    <property type="match status" value="1"/>
</dbReference>
<comment type="catalytic activity">
    <reaction evidence="5">
        <text>adenylyl-molybdopterin + molybdate = Mo-molybdopterin + AMP + H(+)</text>
        <dbReference type="Rhea" id="RHEA:35047"/>
        <dbReference type="ChEBI" id="CHEBI:15378"/>
        <dbReference type="ChEBI" id="CHEBI:36264"/>
        <dbReference type="ChEBI" id="CHEBI:62727"/>
        <dbReference type="ChEBI" id="CHEBI:71302"/>
        <dbReference type="ChEBI" id="CHEBI:456215"/>
        <dbReference type="EC" id="2.10.1.1"/>
    </reaction>
</comment>
<keyword evidence="6" id="KW-0500">Molybdenum</keyword>
<dbReference type="SMART" id="SM00852">
    <property type="entry name" value="MoCF_biosynth"/>
    <property type="match status" value="1"/>
</dbReference>
<dbReference type="InterPro" id="IPR005110">
    <property type="entry name" value="MoeA_linker/N"/>
</dbReference>
<accession>A0A5K8A0U7</accession>
<dbReference type="SUPFAM" id="SSF53218">
    <property type="entry name" value="Molybdenum cofactor biosynthesis proteins"/>
    <property type="match status" value="1"/>
</dbReference>
<gene>
    <name evidence="8" type="primary">moeA_2</name>
    <name evidence="8" type="ORF">DSCO28_65970</name>
</gene>
<dbReference type="EC" id="2.10.1.1" evidence="6"/>
<evidence type="ECO:0000256" key="2">
    <source>
        <dbReference type="ARBA" id="ARBA00005046"/>
    </source>
</evidence>
<dbReference type="InterPro" id="IPR036425">
    <property type="entry name" value="MoaB/Mog-like_dom_sf"/>
</dbReference>